<dbReference type="HAMAP" id="MF_00386">
    <property type="entry name" value="UPF0161_YidD"/>
    <property type="match status" value="1"/>
</dbReference>
<comment type="function">
    <text evidence="1">Could be involved in insertion of integral membrane proteins into the membrane.</text>
</comment>
<comment type="caution">
    <text evidence="2">The sequence shown here is derived from an EMBL/GenBank/DDBJ whole genome shotgun (WGS) entry which is preliminary data.</text>
</comment>
<dbReference type="PANTHER" id="PTHR33383">
    <property type="entry name" value="MEMBRANE PROTEIN INSERTION EFFICIENCY FACTOR-RELATED"/>
    <property type="match status" value="1"/>
</dbReference>
<protein>
    <recommendedName>
        <fullName evidence="1">Putative membrane protein insertion efficiency factor</fullName>
    </recommendedName>
</protein>
<comment type="subcellular location">
    <subcellularLocation>
        <location evidence="1">Cell membrane</location>
        <topology evidence="1">Peripheral membrane protein</topology>
        <orientation evidence="1">Cytoplasmic side</orientation>
    </subcellularLocation>
</comment>
<gene>
    <name evidence="2" type="primary">yidD</name>
    <name evidence="2" type="ORF">ENX68_02065</name>
</gene>
<proteinExistence type="inferred from homology"/>
<dbReference type="SMART" id="SM01234">
    <property type="entry name" value="Haemolytic"/>
    <property type="match status" value="1"/>
</dbReference>
<dbReference type="AlphaFoldDB" id="A0A7V3VTH5"/>
<name>A0A7V3VTH5_UNCW3</name>
<organism evidence="2">
    <name type="scientific">candidate division WOR-3 bacterium</name>
    <dbReference type="NCBI Taxonomy" id="2052148"/>
    <lineage>
        <taxon>Bacteria</taxon>
        <taxon>Bacteria division WOR-3</taxon>
    </lineage>
</organism>
<dbReference type="InterPro" id="IPR002696">
    <property type="entry name" value="Membr_insert_effic_factor_YidD"/>
</dbReference>
<dbReference type="EMBL" id="DTOZ01000053">
    <property type="protein sequence ID" value="HGE77771.1"/>
    <property type="molecule type" value="Genomic_DNA"/>
</dbReference>
<accession>A0A7V3VTH5</accession>
<reference evidence="2" key="1">
    <citation type="journal article" date="2020" name="mSystems">
        <title>Genome- and Community-Level Interaction Insights into Carbon Utilization and Element Cycling Functions of Hydrothermarchaeota in Hydrothermal Sediment.</title>
        <authorList>
            <person name="Zhou Z."/>
            <person name="Liu Y."/>
            <person name="Xu W."/>
            <person name="Pan J."/>
            <person name="Luo Z.H."/>
            <person name="Li M."/>
        </authorList>
    </citation>
    <scope>NUCLEOTIDE SEQUENCE [LARGE SCALE GENOMIC DNA]</scope>
    <source>
        <strain evidence="2">SpSt-961</strain>
    </source>
</reference>
<keyword evidence="1" id="KW-0472">Membrane</keyword>
<evidence type="ECO:0000313" key="2">
    <source>
        <dbReference type="EMBL" id="HGE77771.1"/>
    </source>
</evidence>
<dbReference type="Pfam" id="PF01809">
    <property type="entry name" value="YidD"/>
    <property type="match status" value="1"/>
</dbReference>
<dbReference type="NCBIfam" id="TIGR00278">
    <property type="entry name" value="membrane protein insertion efficiency factor YidD"/>
    <property type="match status" value="1"/>
</dbReference>
<dbReference type="GO" id="GO:0005886">
    <property type="term" value="C:plasma membrane"/>
    <property type="evidence" value="ECO:0007669"/>
    <property type="project" value="UniProtKB-SubCell"/>
</dbReference>
<keyword evidence="1" id="KW-1003">Cell membrane</keyword>
<comment type="similarity">
    <text evidence="1">Belongs to the UPF0161 family.</text>
</comment>
<evidence type="ECO:0000256" key="1">
    <source>
        <dbReference type="HAMAP-Rule" id="MF_00386"/>
    </source>
</evidence>
<dbReference type="PANTHER" id="PTHR33383:SF1">
    <property type="entry name" value="MEMBRANE PROTEIN INSERTION EFFICIENCY FACTOR-RELATED"/>
    <property type="match status" value="1"/>
</dbReference>
<sequence>MENDKNNIKHKRLDYLVMFSISLIKLYQRTIGLLFPNTCRFTPSCSNYAIEALTHFGFIRGSLMSLYRIIRCNPFCAGGYDPVMKKE</sequence>